<reference evidence="5" key="2">
    <citation type="submission" date="2015-01" db="EMBL/GenBank/DDBJ databases">
        <title>Comparative genome analysis of Bacillus coagulans HM-08, Clostridium butyricum HM-68, Bacillus subtilis HM-66 and Bacillus paralicheniformis BL-09.</title>
        <authorList>
            <person name="Zhang H."/>
        </authorList>
    </citation>
    <scope>NUCLEOTIDE SEQUENCE [LARGE SCALE GENOMIC DNA]</scope>
    <source>
        <strain evidence="5">HM-08</strain>
    </source>
</reference>
<gene>
    <name evidence="4" type="ORF">HMPREF3213_00949</name>
    <name evidence="3" type="ORF">SB48_HM08orf02503</name>
</gene>
<proteinExistence type="predicted"/>
<dbReference type="RefSeq" id="WP_014097839.1">
    <property type="nucleotide sequence ID" value="NZ_CP010525.1"/>
</dbReference>
<sequence>MKSRKIFSAIILIGFGLYFYLQRFDLTGMKDYFTWPTLLIIVGLAFLGEGYWGRDGESILPGVILVGFGLHFHLAGKIAIWPDNIGVFVLIIAIGFLLRSQKTGDGTFYGLLFLVLSILLLFSDKVMGWFGLVENNVSSLINFWPAVLVVIGVYLLFAKRRGRK</sequence>
<dbReference type="Proteomes" id="UP000070376">
    <property type="component" value="Unassembled WGS sequence"/>
</dbReference>
<evidence type="ECO:0000256" key="1">
    <source>
        <dbReference type="SAM" id="Phobius"/>
    </source>
</evidence>
<protein>
    <recommendedName>
        <fullName evidence="2">LiaI-LiaF-like transmembrane region domain-containing protein</fullName>
    </recommendedName>
</protein>
<feature type="transmembrane region" description="Helical" evidence="1">
    <location>
        <begin position="78"/>
        <end position="98"/>
    </location>
</feature>
<reference evidence="4" key="3">
    <citation type="submission" date="2016-01" db="EMBL/GenBank/DDBJ databases">
        <authorList>
            <person name="Oliw E.H."/>
        </authorList>
    </citation>
    <scope>NUCLEOTIDE SEQUENCE [LARGE SCALE GENOMIC DNA]</scope>
    <source>
        <strain evidence="4">GED7749B</strain>
    </source>
</reference>
<keyword evidence="1" id="KW-0472">Membrane</keyword>
<reference evidence="6" key="4">
    <citation type="submission" date="2016-01" db="EMBL/GenBank/DDBJ databases">
        <authorList>
            <person name="Mitreva M."/>
            <person name="Pepin K.H."/>
            <person name="Mihindukulasuriya K.A."/>
            <person name="Fulton R."/>
            <person name="Fronick C."/>
            <person name="O'Laughlin M."/>
            <person name="Miner T."/>
            <person name="Herter B."/>
            <person name="Rosa B.A."/>
            <person name="Cordes M."/>
            <person name="Tomlinson C."/>
            <person name="Wollam A."/>
            <person name="Palsikar V.B."/>
            <person name="Mardis E.R."/>
            <person name="Wilson R.K."/>
        </authorList>
    </citation>
    <scope>NUCLEOTIDE SEQUENCE [LARGE SCALE GENOMIC DNA]</scope>
    <source>
        <strain evidence="6">GED7749B</strain>
    </source>
</reference>
<evidence type="ECO:0000313" key="4">
    <source>
        <dbReference type="EMBL" id="KWZ84160.1"/>
    </source>
</evidence>
<dbReference type="Proteomes" id="UP000032024">
    <property type="component" value="Chromosome"/>
</dbReference>
<dbReference type="EMBL" id="CP010525">
    <property type="protein sequence ID" value="AJO22383.1"/>
    <property type="molecule type" value="Genomic_DNA"/>
</dbReference>
<feature type="domain" description="LiaI-LiaF-like transmembrane region" evidence="2">
    <location>
        <begin position="6"/>
        <end position="47"/>
    </location>
</feature>
<feature type="transmembrane region" description="Helical" evidence="1">
    <location>
        <begin position="110"/>
        <end position="131"/>
    </location>
</feature>
<reference evidence="3" key="1">
    <citation type="submission" date="2015-01" db="EMBL/GenBank/DDBJ databases">
        <title>Comparative genome analysis of Bacillus coagulans HM-08, Clostridium butyricum HM-68, Bacillus subtilis HM-66 and Bacillus licheniformis BL-09.</title>
        <authorList>
            <person name="Zhang H."/>
        </authorList>
    </citation>
    <scope>NUCLEOTIDE SEQUENCE [LARGE SCALE GENOMIC DNA]</scope>
    <source>
        <strain evidence="3">HM-08</strain>
    </source>
</reference>
<feature type="transmembrane region" description="Helical" evidence="1">
    <location>
        <begin position="6"/>
        <end position="21"/>
    </location>
</feature>
<keyword evidence="5" id="KW-1185">Reference proteome</keyword>
<feature type="transmembrane region" description="Helical" evidence="1">
    <location>
        <begin position="137"/>
        <end position="157"/>
    </location>
</feature>
<dbReference type="InterPro" id="IPR043726">
    <property type="entry name" value="LiaI-LiaF-like_TM1"/>
</dbReference>
<dbReference type="GeneID" id="93259337"/>
<dbReference type="AlphaFoldDB" id="A0A0C5C262"/>
<evidence type="ECO:0000313" key="3">
    <source>
        <dbReference type="EMBL" id="AJO22383.1"/>
    </source>
</evidence>
<feature type="transmembrane region" description="Helical" evidence="1">
    <location>
        <begin position="33"/>
        <end position="52"/>
    </location>
</feature>
<evidence type="ECO:0000313" key="6">
    <source>
        <dbReference type="Proteomes" id="UP000070376"/>
    </source>
</evidence>
<evidence type="ECO:0000313" key="5">
    <source>
        <dbReference type="Proteomes" id="UP000032024"/>
    </source>
</evidence>
<keyword evidence="1" id="KW-1133">Transmembrane helix</keyword>
<keyword evidence="1" id="KW-0812">Transmembrane</keyword>
<dbReference type="EMBL" id="LRPN01000032">
    <property type="protein sequence ID" value="KWZ84160.1"/>
    <property type="molecule type" value="Genomic_DNA"/>
</dbReference>
<dbReference type="PATRIC" id="fig|1398.18.peg.1600"/>
<accession>A0A0C5C262</accession>
<dbReference type="Pfam" id="PF18917">
    <property type="entry name" value="LiaI-LiaF-like_TM1"/>
    <property type="match status" value="1"/>
</dbReference>
<organism evidence="4 6">
    <name type="scientific">Heyndrickxia coagulans</name>
    <name type="common">Weizmannia coagulans</name>
    <dbReference type="NCBI Taxonomy" id="1398"/>
    <lineage>
        <taxon>Bacteria</taxon>
        <taxon>Bacillati</taxon>
        <taxon>Bacillota</taxon>
        <taxon>Bacilli</taxon>
        <taxon>Bacillales</taxon>
        <taxon>Bacillaceae</taxon>
        <taxon>Heyndrickxia</taxon>
    </lineage>
</organism>
<name>A0A0C5C262_HEYCO</name>
<evidence type="ECO:0000259" key="2">
    <source>
        <dbReference type="Pfam" id="PF18917"/>
    </source>
</evidence>
<dbReference type="STRING" id="1398.AB434_3680"/>